<dbReference type="Pfam" id="PF22562">
    <property type="entry name" value="UBA_7"/>
    <property type="match status" value="1"/>
</dbReference>
<dbReference type="AlphaFoldDB" id="A0A2Z6REG6"/>
<dbReference type="PROSITE" id="PS50030">
    <property type="entry name" value="UBA"/>
    <property type="match status" value="1"/>
</dbReference>
<evidence type="ECO:0000256" key="1">
    <source>
        <dbReference type="SAM" id="Coils"/>
    </source>
</evidence>
<accession>A0A2Z6REG6</accession>
<dbReference type="SUPFAM" id="SSF46934">
    <property type="entry name" value="UBA-like"/>
    <property type="match status" value="1"/>
</dbReference>
<dbReference type="InterPro" id="IPR019311">
    <property type="entry name" value="Fy-3"/>
</dbReference>
<dbReference type="InterPro" id="IPR009060">
    <property type="entry name" value="UBA-like_sf"/>
</dbReference>
<gene>
    <name evidence="3" type="ORF">RclHR1_02740005</name>
</gene>
<sequence length="709" mass="80962">MSPTKVLKDLSINLNFTIPPSITQTTFTIQIKKDQLLFDVVRNFMNAENVPCYLENSVLSTIESLMNESCRRDIERDSKIQDGSDATNIRENLVAKYKKYTIKYNDSPLENTFPKAYHTLVHSPVPSIFDTLLQLEQSYKQAIKDLVSSREKELENVRERHQKEMEGIESGPIQNDLIEKLREDVEYNRAALASGLEDIKGSQRKEYCEFVTRLYQAHQRWLTENQSATDPNWIFQLDGKKIVSEVIADMKKRHKELSKEILRLVQKSGTRSRHGSISSLSEVILPNLMAPSSPMFSPSGEDNNKKPAYFNEEDPHILKRMEEMGFDQEKAKAALEMTNGNMEQAVNFLIEQPKINNQIANTSAAALTRRPSISSPLKETGSIGKRSKSQRRPTLTIPIKQEKKNNWSNFFQQKQPLASPNTLSSVRKIGGWLGRKSLEGDGNGHGPNSQLDNPQLVESFTISLGNQVKSTHNLRLSAEDLFSSSNDVRDMAYRSQTAADLYSQNLTAVVLLLTPEDWPVYKLGESANKAFFKRCKESTDFHFEDVESQFDAIEKEFTSNYTIQEGDFFITRHSNLPLVHIAFHLVIEFESIQKSELTYRSNAINGLRNILKIIDRFDITSISLPILLLPLNIDVFTATDQIDENMLIRRGELVLKCTKGFMMNNVRVPKHVTEKEQETKTVTFLLNKDVSEQQFNNFRQLLTGIFRTS</sequence>
<feature type="domain" description="UBA" evidence="2">
    <location>
        <begin position="312"/>
        <end position="352"/>
    </location>
</feature>
<dbReference type="EMBL" id="BEXD01001935">
    <property type="protein sequence ID" value="GBB96374.1"/>
    <property type="molecule type" value="Genomic_DNA"/>
</dbReference>
<dbReference type="GO" id="GO:0005737">
    <property type="term" value="C:cytoplasm"/>
    <property type="evidence" value="ECO:0007669"/>
    <property type="project" value="TreeGrafter"/>
</dbReference>
<dbReference type="InterPro" id="IPR015940">
    <property type="entry name" value="UBA"/>
</dbReference>
<organism evidence="3 4">
    <name type="scientific">Rhizophagus clarus</name>
    <dbReference type="NCBI Taxonomy" id="94130"/>
    <lineage>
        <taxon>Eukaryota</taxon>
        <taxon>Fungi</taxon>
        <taxon>Fungi incertae sedis</taxon>
        <taxon>Mucoromycota</taxon>
        <taxon>Glomeromycotina</taxon>
        <taxon>Glomeromycetes</taxon>
        <taxon>Glomerales</taxon>
        <taxon>Glomeraceae</taxon>
        <taxon>Rhizophagus</taxon>
    </lineage>
</organism>
<dbReference type="PANTHER" id="PTHR16525:SF0">
    <property type="entry name" value="PROTEIN C12ORF4"/>
    <property type="match status" value="1"/>
</dbReference>
<evidence type="ECO:0000313" key="3">
    <source>
        <dbReference type="EMBL" id="GBB96374.1"/>
    </source>
</evidence>
<dbReference type="SMART" id="SM00165">
    <property type="entry name" value="UBA"/>
    <property type="match status" value="1"/>
</dbReference>
<evidence type="ECO:0000313" key="4">
    <source>
        <dbReference type="Proteomes" id="UP000247702"/>
    </source>
</evidence>
<dbReference type="Pfam" id="PF10154">
    <property type="entry name" value="Fy-3"/>
    <property type="match status" value="3"/>
</dbReference>
<protein>
    <recommendedName>
        <fullName evidence="2">UBA domain-containing protein</fullName>
    </recommendedName>
</protein>
<reference evidence="3 4" key="1">
    <citation type="submission" date="2017-11" db="EMBL/GenBank/DDBJ databases">
        <title>The genome of Rhizophagus clarus HR1 reveals common genetic basis of auxotrophy among arbuscular mycorrhizal fungi.</title>
        <authorList>
            <person name="Kobayashi Y."/>
        </authorList>
    </citation>
    <scope>NUCLEOTIDE SEQUENCE [LARGE SCALE GENOMIC DNA]</scope>
    <source>
        <strain evidence="3 4">HR1</strain>
    </source>
</reference>
<keyword evidence="1" id="KW-0175">Coiled coil</keyword>
<dbReference type="PANTHER" id="PTHR16525">
    <property type="entry name" value="PROTEIN C12ORF4"/>
    <property type="match status" value="1"/>
</dbReference>
<name>A0A2Z6REG6_9GLOM</name>
<keyword evidence="4" id="KW-1185">Reference proteome</keyword>
<dbReference type="CDD" id="cd14270">
    <property type="entry name" value="UBA"/>
    <property type="match status" value="1"/>
</dbReference>
<feature type="coiled-coil region" evidence="1">
    <location>
        <begin position="132"/>
        <end position="171"/>
    </location>
</feature>
<dbReference type="Gene3D" id="1.10.8.10">
    <property type="entry name" value="DNA helicase RuvA subunit, C-terminal domain"/>
    <property type="match status" value="1"/>
</dbReference>
<comment type="caution">
    <text evidence="3">The sequence shown here is derived from an EMBL/GenBank/DDBJ whole genome shotgun (WGS) entry which is preliminary data.</text>
</comment>
<dbReference type="Proteomes" id="UP000247702">
    <property type="component" value="Unassembled WGS sequence"/>
</dbReference>
<dbReference type="STRING" id="94130.A0A2Z6REG6"/>
<proteinExistence type="predicted"/>
<evidence type="ECO:0000259" key="2">
    <source>
        <dbReference type="PROSITE" id="PS50030"/>
    </source>
</evidence>